<organism evidence="1 2">
    <name type="scientific">Violaceomyces palustris</name>
    <dbReference type="NCBI Taxonomy" id="1673888"/>
    <lineage>
        <taxon>Eukaryota</taxon>
        <taxon>Fungi</taxon>
        <taxon>Dikarya</taxon>
        <taxon>Basidiomycota</taxon>
        <taxon>Ustilaginomycotina</taxon>
        <taxon>Ustilaginomycetes</taxon>
        <taxon>Violaceomycetales</taxon>
        <taxon>Violaceomycetaceae</taxon>
        <taxon>Violaceomyces</taxon>
    </lineage>
</organism>
<evidence type="ECO:0000313" key="1">
    <source>
        <dbReference type="EMBL" id="PWN47701.1"/>
    </source>
</evidence>
<protein>
    <submittedName>
        <fullName evidence="1">Uncharacterized protein</fullName>
    </submittedName>
</protein>
<dbReference type="Proteomes" id="UP000245626">
    <property type="component" value="Unassembled WGS sequence"/>
</dbReference>
<gene>
    <name evidence="1" type="ORF">IE53DRAFT_390176</name>
</gene>
<evidence type="ECO:0000313" key="2">
    <source>
        <dbReference type="Proteomes" id="UP000245626"/>
    </source>
</evidence>
<dbReference type="EMBL" id="KZ820363">
    <property type="protein sequence ID" value="PWN47701.1"/>
    <property type="molecule type" value="Genomic_DNA"/>
</dbReference>
<sequence>MPLTSQIGPDCGSGDECDAAADPAPLRNGWKSSIDDKITATDSSATAASATKPFRPPDQSELTSDRQEASSSEDSSKHHLPKKALRDSSKVITESSPLPTDPNGGARGRSQAAEKNGEETDGKARKRRRVVVACDTCRRKKVKCEGLPNPTNTCNNCSSYNYRCTFTSEPDRSRGKYEILESKVETLLSALRSVAPHVAEQFERGDLNISGPTGASAPPQNVDPWKDYGPSIEVKEAEGKMASEEAVVKDVYGPENVATNQGGTWKTDEGALSGTGKADKDPTKLSQQESGSLLPDLEDGRPRYFGKSSTMSLFNDIHDGKDSRPPSPGPASRRASSFGQGDPRGQALKDASTTGQEKALDAARHAKIKPLFPLNSKEWVQLLRRKNTVAVGRDDICTDEWFTRYTLPAPDLVSDLMEWYFSTLHPLMPIVHRQSLERDIAQGRPEKDSAFRGFVFTILAIAARFSKDPRVFADPSDPDTAGDHYAAASRLYHQVYAASLINVQVLLLTATFMHGSIGPGSSWTILGVAIRALQDIGLHQERALIDFTPFEQEIRRRVFWGAFVLDCIFAINMGRPAALRLSDCDVRLPLCVEDSALMQAEAGGPIPSPPNANAKVMSGFIHLIKLNILVQDVVQTLYSPRWQKQNAMKKTGQTSQVRAAPEYKDMALLSKRLDEWVAATPEHARTLDGPFKLQAGILQCGTHDIRLYILKPFLEHPYLRQMLYPQCIFHARECLKVIIELYEGSHISDLVFIFQQAFMSTGTFMITVWHACRDPEKLAEDNDLIEATLRMFSSFDDRYFSKIFQRAHRILRNVAARCIHTMTSDQRERISRYINHYPQDVAKAGPRSVLSSTSLPSIRSDGHGVLALGLNHSGSQVLAPTEQAYPSTSSFAINRKAPVGPIVKATGSHDSISQSANAADYWSYWSEISTKAAAESNISTVSSGFVDGRGSLPRDSAEGTHHGRESNSFPALLHPGFGGPPELFSSTFTGSGQTYGTIPHQLEDLSWTDYFSKFLDELGGPEHLTPTDRGGTTSPSPTNVGLRMGGGSPGTCDFDFGSMDK</sequence>
<reference evidence="1 2" key="1">
    <citation type="journal article" date="2018" name="Mol. Biol. Evol.">
        <title>Broad Genomic Sampling Reveals a Smut Pathogenic Ancestry of the Fungal Clade Ustilaginomycotina.</title>
        <authorList>
            <person name="Kijpornyongpan T."/>
            <person name="Mondo S.J."/>
            <person name="Barry K."/>
            <person name="Sandor L."/>
            <person name="Lee J."/>
            <person name="Lipzen A."/>
            <person name="Pangilinan J."/>
            <person name="LaButti K."/>
            <person name="Hainaut M."/>
            <person name="Henrissat B."/>
            <person name="Grigoriev I.V."/>
            <person name="Spatafora J.W."/>
            <person name="Aime M.C."/>
        </authorList>
    </citation>
    <scope>NUCLEOTIDE SEQUENCE [LARGE SCALE GENOMIC DNA]</scope>
    <source>
        <strain evidence="1 2">SA 807</strain>
    </source>
</reference>
<name>A0ACD0NPG4_9BASI</name>
<proteinExistence type="predicted"/>
<keyword evidence="2" id="KW-1185">Reference proteome</keyword>
<accession>A0ACD0NPG4</accession>